<evidence type="ECO:0000259" key="1">
    <source>
        <dbReference type="Pfam" id="PF00535"/>
    </source>
</evidence>
<dbReference type="PANTHER" id="PTHR43685">
    <property type="entry name" value="GLYCOSYLTRANSFERASE"/>
    <property type="match status" value="1"/>
</dbReference>
<accession>A0A9X1V0H4</accession>
<reference evidence="2" key="1">
    <citation type="submission" date="2022-03" db="EMBL/GenBank/DDBJ databases">
        <title>Gramella crocea sp. nov., isolated from activated sludge of a seafood processing plant.</title>
        <authorList>
            <person name="Zhang X."/>
        </authorList>
    </citation>
    <scope>NUCLEOTIDE SEQUENCE</scope>
    <source>
        <strain evidence="2">YJ019</strain>
    </source>
</reference>
<gene>
    <name evidence="2" type="ORF">ML462_00230</name>
</gene>
<organism evidence="2 3">
    <name type="scientific">Christiangramia lutea</name>
    <dbReference type="NCBI Taxonomy" id="1607951"/>
    <lineage>
        <taxon>Bacteria</taxon>
        <taxon>Pseudomonadati</taxon>
        <taxon>Bacteroidota</taxon>
        <taxon>Flavobacteriia</taxon>
        <taxon>Flavobacteriales</taxon>
        <taxon>Flavobacteriaceae</taxon>
        <taxon>Christiangramia</taxon>
    </lineage>
</organism>
<dbReference type="InterPro" id="IPR029044">
    <property type="entry name" value="Nucleotide-diphossugar_trans"/>
</dbReference>
<dbReference type="PANTHER" id="PTHR43685:SF2">
    <property type="entry name" value="GLYCOSYLTRANSFERASE 2-LIKE DOMAIN-CONTAINING PROTEIN"/>
    <property type="match status" value="1"/>
</dbReference>
<dbReference type="SUPFAM" id="SSF53448">
    <property type="entry name" value="Nucleotide-diphospho-sugar transferases"/>
    <property type="match status" value="1"/>
</dbReference>
<dbReference type="AlphaFoldDB" id="A0A9X1V0H4"/>
<dbReference type="RefSeq" id="WP_240711725.1">
    <property type="nucleotide sequence ID" value="NZ_JAKVTV010000001.1"/>
</dbReference>
<proteinExistence type="predicted"/>
<comment type="caution">
    <text evidence="2">The sequence shown here is derived from an EMBL/GenBank/DDBJ whole genome shotgun (WGS) entry which is preliminary data.</text>
</comment>
<dbReference type="Proteomes" id="UP001139226">
    <property type="component" value="Unassembled WGS sequence"/>
</dbReference>
<sequence>MNHNPLVSVIVPCYNQGSFLNKALQSVYDQSYENWECLVVDDGSNDSTSRIAQTWTSEDNRFKYFYKENGGLASARNLGLDKASGNFIQFLDSDDFLHKYKLGHSLELLQHANTFQVVISNYLQYNDFAGKAVKPHFKISRDILTYDNIIFNWDNNFAIPIHCGLFSSDLFNEFRFPENLKAKEDWLMWIKFFQKDITVQFIAEALAYYRRHDSNMTNKVNMTIDYVGALRYIRKEIPDEDYIRMLELKVERSSNTIFSLRDQIKDLRSNLGWRFFNKLGKILKR</sequence>
<dbReference type="InterPro" id="IPR001173">
    <property type="entry name" value="Glyco_trans_2-like"/>
</dbReference>
<dbReference type="EMBL" id="JAKVTV010000001">
    <property type="protein sequence ID" value="MCH4821585.1"/>
    <property type="molecule type" value="Genomic_DNA"/>
</dbReference>
<name>A0A9X1V0H4_9FLAO</name>
<feature type="domain" description="Glycosyltransferase 2-like" evidence="1">
    <location>
        <begin position="8"/>
        <end position="159"/>
    </location>
</feature>
<evidence type="ECO:0000313" key="3">
    <source>
        <dbReference type="Proteomes" id="UP001139226"/>
    </source>
</evidence>
<dbReference type="Pfam" id="PF00535">
    <property type="entry name" value="Glycos_transf_2"/>
    <property type="match status" value="1"/>
</dbReference>
<protein>
    <submittedName>
        <fullName evidence="2">Glycosyltransferase</fullName>
    </submittedName>
</protein>
<dbReference type="Gene3D" id="3.90.550.10">
    <property type="entry name" value="Spore Coat Polysaccharide Biosynthesis Protein SpsA, Chain A"/>
    <property type="match status" value="1"/>
</dbReference>
<dbReference type="InterPro" id="IPR050834">
    <property type="entry name" value="Glycosyltransf_2"/>
</dbReference>
<keyword evidence="3" id="KW-1185">Reference proteome</keyword>
<dbReference type="CDD" id="cd00761">
    <property type="entry name" value="Glyco_tranf_GTA_type"/>
    <property type="match status" value="1"/>
</dbReference>
<evidence type="ECO:0000313" key="2">
    <source>
        <dbReference type="EMBL" id="MCH4821585.1"/>
    </source>
</evidence>